<dbReference type="InterPro" id="IPR036928">
    <property type="entry name" value="AS_sf"/>
</dbReference>
<keyword evidence="4" id="KW-1185">Reference proteome</keyword>
<evidence type="ECO:0000313" key="3">
    <source>
        <dbReference type="EnsemblMetazoa" id="CapteP121105"/>
    </source>
</evidence>
<dbReference type="NCBIfam" id="NF005565">
    <property type="entry name" value="PRK07235.1"/>
    <property type="match status" value="1"/>
</dbReference>
<dbReference type="OrthoDB" id="421993at2759"/>
<dbReference type="InterPro" id="IPR000120">
    <property type="entry name" value="Amidase"/>
</dbReference>
<evidence type="ECO:0000313" key="4">
    <source>
        <dbReference type="Proteomes" id="UP000014760"/>
    </source>
</evidence>
<reference evidence="2 4" key="2">
    <citation type="journal article" date="2013" name="Nature">
        <title>Insights into bilaterian evolution from three spiralian genomes.</title>
        <authorList>
            <person name="Simakov O."/>
            <person name="Marletaz F."/>
            <person name="Cho S.J."/>
            <person name="Edsinger-Gonzales E."/>
            <person name="Havlak P."/>
            <person name="Hellsten U."/>
            <person name="Kuo D.H."/>
            <person name="Larsson T."/>
            <person name="Lv J."/>
            <person name="Arendt D."/>
            <person name="Savage R."/>
            <person name="Osoegawa K."/>
            <person name="de Jong P."/>
            <person name="Grimwood J."/>
            <person name="Chapman J.A."/>
            <person name="Shapiro H."/>
            <person name="Aerts A."/>
            <person name="Otillar R.P."/>
            <person name="Terry A.Y."/>
            <person name="Boore J.L."/>
            <person name="Grigoriev I.V."/>
            <person name="Lindberg D.R."/>
            <person name="Seaver E.C."/>
            <person name="Weisblat D.A."/>
            <person name="Putnam N.H."/>
            <person name="Rokhsar D.S."/>
        </authorList>
    </citation>
    <scope>NUCLEOTIDE SEQUENCE</scope>
    <source>
        <strain evidence="2 4">I ESC-2004</strain>
    </source>
</reference>
<dbReference type="SUPFAM" id="SSF75304">
    <property type="entry name" value="Amidase signature (AS) enzymes"/>
    <property type="match status" value="1"/>
</dbReference>
<name>R7VA49_CAPTE</name>
<dbReference type="STRING" id="283909.R7VA49"/>
<dbReference type="InterPro" id="IPR023631">
    <property type="entry name" value="Amidase_dom"/>
</dbReference>
<dbReference type="GO" id="GO:0003824">
    <property type="term" value="F:catalytic activity"/>
    <property type="evidence" value="ECO:0007669"/>
    <property type="project" value="InterPro"/>
</dbReference>
<dbReference type="Gene3D" id="3.90.1300.10">
    <property type="entry name" value="Amidase signature (AS) domain"/>
    <property type="match status" value="1"/>
</dbReference>
<evidence type="ECO:0000313" key="2">
    <source>
        <dbReference type="EMBL" id="ELU15494.1"/>
    </source>
</evidence>
<dbReference type="EnsemblMetazoa" id="CapteT121105">
    <property type="protein sequence ID" value="CapteP121105"/>
    <property type="gene ID" value="CapteG121105"/>
</dbReference>
<protein>
    <recommendedName>
        <fullName evidence="1">Amidase domain-containing protein</fullName>
    </recommendedName>
</protein>
<evidence type="ECO:0000259" key="1">
    <source>
        <dbReference type="Pfam" id="PF01425"/>
    </source>
</evidence>
<dbReference type="Pfam" id="PF01425">
    <property type="entry name" value="Amidase"/>
    <property type="match status" value="1"/>
</dbReference>
<dbReference type="OMA" id="GAFADHH"/>
<reference evidence="4" key="1">
    <citation type="submission" date="2012-12" db="EMBL/GenBank/DDBJ databases">
        <authorList>
            <person name="Hellsten U."/>
            <person name="Grimwood J."/>
            <person name="Chapman J.A."/>
            <person name="Shapiro H."/>
            <person name="Aerts A."/>
            <person name="Otillar R.P."/>
            <person name="Terry A.Y."/>
            <person name="Boore J.L."/>
            <person name="Simakov O."/>
            <person name="Marletaz F."/>
            <person name="Cho S.-J."/>
            <person name="Edsinger-Gonzales E."/>
            <person name="Havlak P."/>
            <person name="Kuo D.-H."/>
            <person name="Larsson T."/>
            <person name="Lv J."/>
            <person name="Arendt D."/>
            <person name="Savage R."/>
            <person name="Osoegawa K."/>
            <person name="de Jong P."/>
            <person name="Lindberg D.R."/>
            <person name="Seaver E.C."/>
            <person name="Weisblat D.A."/>
            <person name="Putnam N.H."/>
            <person name="Grigoriev I.V."/>
            <person name="Rokhsar D.S."/>
        </authorList>
    </citation>
    <scope>NUCLEOTIDE SEQUENCE</scope>
    <source>
        <strain evidence="4">I ESC-2004</strain>
    </source>
</reference>
<dbReference type="Gene3D" id="1.10.20.60">
    <property type="entry name" value="Glu-tRNAGln amidotransferase C subunit, N-terminal domain"/>
    <property type="match status" value="1"/>
</dbReference>
<dbReference type="HOGENOM" id="CLU_009600_18_1_1"/>
<organism evidence="2">
    <name type="scientific">Capitella teleta</name>
    <name type="common">Polychaete worm</name>
    <dbReference type="NCBI Taxonomy" id="283909"/>
    <lineage>
        <taxon>Eukaryota</taxon>
        <taxon>Metazoa</taxon>
        <taxon>Spiralia</taxon>
        <taxon>Lophotrochozoa</taxon>
        <taxon>Annelida</taxon>
        <taxon>Polychaeta</taxon>
        <taxon>Sedentaria</taxon>
        <taxon>Scolecida</taxon>
        <taxon>Capitellidae</taxon>
        <taxon>Capitella</taxon>
    </lineage>
</organism>
<proteinExistence type="predicted"/>
<dbReference type="PANTHER" id="PTHR11895:SF170">
    <property type="entry name" value="AMIDASE"/>
    <property type="match status" value="1"/>
</dbReference>
<dbReference type="AlphaFoldDB" id="R7VA49"/>
<dbReference type="Proteomes" id="UP000014760">
    <property type="component" value="Unassembled WGS sequence"/>
</dbReference>
<dbReference type="EMBL" id="AMQN01000667">
    <property type="status" value="NOT_ANNOTATED_CDS"/>
    <property type="molecule type" value="Genomic_DNA"/>
</dbReference>
<sequence>MADNVFNAPAIQTPSIDKLRRLGEKFGIELTEDELRDHQKHIKNSLKSYTFINQSPEPLPPIKYARTPGYQPAKDENKFNAWAWKTDIQGASVGKLKGKTFAIKDNIPVAGVPMRNGTSLMRGYIPEFDATVITRILDAGGCIKGKSVCESMCFSGTSFISDSGPVLNPFDPQRSAGGSSSGSAVLVKTGEVDMALGADQGGSIRLPACWSGIVGLKPTWSLVPYTGICILEPTIDHVGPMARTVLDCALLLEVLAGYDDGLDSRQLKGYSPPVYSEMLTGDLSGVKIGILKEGFVECDANVEFLVREAAHSLTAAGASVEEVSMPQHLDGFHTWATISFQGAYNNIIGEAGCGSGSKGFYPTSAVSALRKSLLTNANDLSVCMKNVVLLGEYIKTNGLEFYCKAQNMCRILTQQYDNLLRTVDILVMPTIKFAAPLLPKQGATVDEILDEAMNMFSNTGQFNATGHPALSINAGFHQDLPVGMMVVGRHYDDGLVLNTAHAFEKIRDKK</sequence>
<reference evidence="3" key="3">
    <citation type="submission" date="2015-06" db="UniProtKB">
        <authorList>
            <consortium name="EnsemblMetazoa"/>
        </authorList>
    </citation>
    <scope>IDENTIFICATION</scope>
</reference>
<dbReference type="PANTHER" id="PTHR11895">
    <property type="entry name" value="TRANSAMIDASE"/>
    <property type="match status" value="1"/>
</dbReference>
<feature type="domain" description="Amidase" evidence="1">
    <location>
        <begin position="81"/>
        <end position="497"/>
    </location>
</feature>
<dbReference type="EMBL" id="KB293808">
    <property type="protein sequence ID" value="ELU15494.1"/>
    <property type="molecule type" value="Genomic_DNA"/>
</dbReference>
<accession>R7VA49</accession>
<gene>
    <name evidence="2" type="ORF">CAPTEDRAFT_121105</name>
</gene>